<keyword evidence="6 10" id="KW-0808">Transferase</keyword>
<evidence type="ECO:0000256" key="9">
    <source>
        <dbReference type="ARBA" id="ARBA00049486"/>
    </source>
</evidence>
<dbReference type="EMBL" id="CTRP01000002">
    <property type="protein sequence ID" value="CQR70175.1"/>
    <property type="molecule type" value="Genomic_DNA"/>
</dbReference>
<dbReference type="GO" id="GO:0009001">
    <property type="term" value="F:serine O-acetyltransferase activity"/>
    <property type="evidence" value="ECO:0007669"/>
    <property type="project" value="UniProtKB-EC"/>
</dbReference>
<dbReference type="InterPro" id="IPR005881">
    <property type="entry name" value="Ser_O-AcTrfase"/>
</dbReference>
<gene>
    <name evidence="11" type="ORF">SpAn4DRAFT_4687</name>
</gene>
<dbReference type="Pfam" id="PF00132">
    <property type="entry name" value="Hexapep"/>
    <property type="match status" value="1"/>
</dbReference>
<comment type="catalytic activity">
    <reaction evidence="9 10">
        <text>L-serine + acetyl-CoA = O-acetyl-L-serine + CoA</text>
        <dbReference type="Rhea" id="RHEA:24560"/>
        <dbReference type="ChEBI" id="CHEBI:33384"/>
        <dbReference type="ChEBI" id="CHEBI:57287"/>
        <dbReference type="ChEBI" id="CHEBI:57288"/>
        <dbReference type="ChEBI" id="CHEBI:58340"/>
        <dbReference type="EC" id="2.3.1.30"/>
    </reaction>
</comment>
<keyword evidence="12" id="KW-1185">Reference proteome</keyword>
<evidence type="ECO:0000256" key="3">
    <source>
        <dbReference type="ARBA" id="ARBA00013266"/>
    </source>
</evidence>
<dbReference type="SUPFAM" id="SSF51161">
    <property type="entry name" value="Trimeric LpxA-like enzymes"/>
    <property type="match status" value="1"/>
</dbReference>
<dbReference type="PANTHER" id="PTHR42811">
    <property type="entry name" value="SERINE ACETYLTRANSFERASE"/>
    <property type="match status" value="1"/>
</dbReference>
<evidence type="ECO:0000256" key="6">
    <source>
        <dbReference type="ARBA" id="ARBA00022679"/>
    </source>
</evidence>
<keyword evidence="8 10" id="KW-0012">Acyltransferase</keyword>
<evidence type="ECO:0000256" key="4">
    <source>
        <dbReference type="ARBA" id="ARBA00018522"/>
    </source>
</evidence>
<name>A0A0U1KSD6_9FIRM</name>
<evidence type="ECO:0000256" key="1">
    <source>
        <dbReference type="ARBA" id="ARBA00004876"/>
    </source>
</evidence>
<organism evidence="11 12">
    <name type="scientific">Sporomusa ovata</name>
    <dbReference type="NCBI Taxonomy" id="2378"/>
    <lineage>
        <taxon>Bacteria</taxon>
        <taxon>Bacillati</taxon>
        <taxon>Bacillota</taxon>
        <taxon>Negativicutes</taxon>
        <taxon>Selenomonadales</taxon>
        <taxon>Sporomusaceae</taxon>
        <taxon>Sporomusa</taxon>
    </lineage>
</organism>
<sequence>MIALIEDIQAIYRQDPACRNIEILLYPSLHVITVHRYVIHPLYHLGVPFFPRLFSQLMRFLTGIEIHPGAKIGPGFFCDHGCGVVIGETAVIGRNCTMYHAVTLGGTGKQQKKRHPTIGNDVFIGHGATIIGPVTVGSNSKIGAQTVIVNRDIPENCTVVGSPPRIIKRNGKKVNLPLPVSHYRQLDQEREKKAELIVTGGGVTKSGISNFDNVSNQM</sequence>
<dbReference type="GO" id="GO:0005737">
    <property type="term" value="C:cytoplasm"/>
    <property type="evidence" value="ECO:0007669"/>
    <property type="project" value="InterPro"/>
</dbReference>
<dbReference type="AlphaFoldDB" id="A0A0U1KSD6"/>
<accession>A0A0U1KSD6</accession>
<dbReference type="Proteomes" id="UP000049855">
    <property type="component" value="Unassembled WGS sequence"/>
</dbReference>
<dbReference type="FunFam" id="2.160.10.10:FF:000007">
    <property type="entry name" value="Serine acetyltransferase"/>
    <property type="match status" value="1"/>
</dbReference>
<evidence type="ECO:0000256" key="10">
    <source>
        <dbReference type="PIRNR" id="PIRNR000441"/>
    </source>
</evidence>
<evidence type="ECO:0000256" key="7">
    <source>
        <dbReference type="ARBA" id="ARBA00023192"/>
    </source>
</evidence>
<evidence type="ECO:0000313" key="12">
    <source>
        <dbReference type="Proteomes" id="UP000049855"/>
    </source>
</evidence>
<dbReference type="Gene3D" id="1.10.3130.10">
    <property type="entry name" value="serine acetyltransferase, domain 1"/>
    <property type="match status" value="1"/>
</dbReference>
<dbReference type="InterPro" id="IPR053376">
    <property type="entry name" value="Serine_acetyltransferase"/>
</dbReference>
<dbReference type="PIRSF" id="PIRSF000441">
    <property type="entry name" value="CysE"/>
    <property type="match status" value="1"/>
</dbReference>
<dbReference type="InterPro" id="IPR045304">
    <property type="entry name" value="LbH_SAT"/>
</dbReference>
<dbReference type="InterPro" id="IPR011004">
    <property type="entry name" value="Trimer_LpxA-like_sf"/>
</dbReference>
<comment type="pathway">
    <text evidence="1">Amino-acid biosynthesis; L-cysteine biosynthesis; L-cysteine from L-serine: step 1/2.</text>
</comment>
<evidence type="ECO:0000256" key="8">
    <source>
        <dbReference type="ARBA" id="ARBA00023315"/>
    </source>
</evidence>
<dbReference type="InterPro" id="IPR001451">
    <property type="entry name" value="Hexapep"/>
</dbReference>
<evidence type="ECO:0000313" key="11">
    <source>
        <dbReference type="EMBL" id="CQR70175.1"/>
    </source>
</evidence>
<dbReference type="GO" id="GO:0006535">
    <property type="term" value="P:cysteine biosynthetic process from serine"/>
    <property type="evidence" value="ECO:0007669"/>
    <property type="project" value="InterPro"/>
</dbReference>
<protein>
    <recommendedName>
        <fullName evidence="4 10">Serine acetyltransferase</fullName>
        <ecNumber evidence="3 10">2.3.1.30</ecNumber>
    </recommendedName>
</protein>
<evidence type="ECO:0000256" key="5">
    <source>
        <dbReference type="ARBA" id="ARBA00022605"/>
    </source>
</evidence>
<keyword evidence="7" id="KW-0198">Cysteine biosynthesis</keyword>
<dbReference type="RefSeq" id="WP_021170798.1">
    <property type="nucleotide sequence ID" value="NZ_CTRP01000002.1"/>
</dbReference>
<proteinExistence type="inferred from homology"/>
<dbReference type="InterPro" id="IPR042122">
    <property type="entry name" value="Ser_AcTrfase_N_sf"/>
</dbReference>
<keyword evidence="5" id="KW-0028">Amino-acid biosynthesis</keyword>
<evidence type="ECO:0000256" key="2">
    <source>
        <dbReference type="ARBA" id="ARBA00007274"/>
    </source>
</evidence>
<dbReference type="Gene3D" id="2.160.10.10">
    <property type="entry name" value="Hexapeptide repeat proteins"/>
    <property type="match status" value="1"/>
</dbReference>
<dbReference type="UniPathway" id="UPA00136">
    <property type="reaction ID" value="UER00199"/>
</dbReference>
<dbReference type="EC" id="2.3.1.30" evidence="3 10"/>
<dbReference type="CDD" id="cd03354">
    <property type="entry name" value="LbH_SAT"/>
    <property type="match status" value="1"/>
</dbReference>
<dbReference type="NCBIfam" id="NF041874">
    <property type="entry name" value="EPS_EpsC"/>
    <property type="match status" value="1"/>
</dbReference>
<comment type="similarity">
    <text evidence="2 10">Belongs to the transferase hexapeptide repeat family.</text>
</comment>
<reference evidence="12" key="1">
    <citation type="submission" date="2015-03" db="EMBL/GenBank/DDBJ databases">
        <authorList>
            <person name="Nijsse Bart"/>
        </authorList>
    </citation>
    <scope>NUCLEOTIDE SEQUENCE [LARGE SCALE GENOMIC DNA]</scope>
</reference>